<gene>
    <name evidence="2" type="ORF">GCM10009108_02450</name>
</gene>
<sequence>MTKKEIIQPDTARKNRPYSGQESPPLCPRCGEPLPACDCANRWENEGGATAPLRKRKDSG</sequence>
<dbReference type="EMBL" id="BAAAEX010000003">
    <property type="protein sequence ID" value="GAA0772959.1"/>
    <property type="molecule type" value="Genomic_DNA"/>
</dbReference>
<name>A0ABN1KPU1_9BURK</name>
<organism evidence="2 3">
    <name type="scientific">Castellaniella ginsengisoli</name>
    <dbReference type="NCBI Taxonomy" id="546114"/>
    <lineage>
        <taxon>Bacteria</taxon>
        <taxon>Pseudomonadati</taxon>
        <taxon>Pseudomonadota</taxon>
        <taxon>Betaproteobacteria</taxon>
        <taxon>Burkholderiales</taxon>
        <taxon>Alcaligenaceae</taxon>
        <taxon>Castellaniella</taxon>
    </lineage>
</organism>
<evidence type="ECO:0000313" key="2">
    <source>
        <dbReference type="EMBL" id="GAA0772959.1"/>
    </source>
</evidence>
<feature type="compositionally biased region" description="Basic and acidic residues" evidence="1">
    <location>
        <begin position="1"/>
        <end position="13"/>
    </location>
</feature>
<evidence type="ECO:0000313" key="3">
    <source>
        <dbReference type="Proteomes" id="UP001500573"/>
    </source>
</evidence>
<accession>A0ABN1KPU1</accession>
<protein>
    <submittedName>
        <fullName evidence="2">Uncharacterized protein</fullName>
    </submittedName>
</protein>
<feature type="region of interest" description="Disordered" evidence="1">
    <location>
        <begin position="1"/>
        <end position="26"/>
    </location>
</feature>
<evidence type="ECO:0000256" key="1">
    <source>
        <dbReference type="SAM" id="MobiDB-lite"/>
    </source>
</evidence>
<dbReference type="Proteomes" id="UP001500573">
    <property type="component" value="Unassembled WGS sequence"/>
</dbReference>
<comment type="caution">
    <text evidence="2">The sequence shown here is derived from an EMBL/GenBank/DDBJ whole genome shotgun (WGS) entry which is preliminary data.</text>
</comment>
<keyword evidence="3" id="KW-1185">Reference proteome</keyword>
<proteinExistence type="predicted"/>
<reference evidence="2 3" key="1">
    <citation type="journal article" date="2019" name="Int. J. Syst. Evol. Microbiol.">
        <title>The Global Catalogue of Microorganisms (GCM) 10K type strain sequencing project: providing services to taxonomists for standard genome sequencing and annotation.</title>
        <authorList>
            <consortium name="The Broad Institute Genomics Platform"/>
            <consortium name="The Broad Institute Genome Sequencing Center for Infectious Disease"/>
            <person name="Wu L."/>
            <person name="Ma J."/>
        </authorList>
    </citation>
    <scope>NUCLEOTIDE SEQUENCE [LARGE SCALE GENOMIC DNA]</scope>
    <source>
        <strain evidence="2 3">JCM 15515</strain>
    </source>
</reference>